<evidence type="ECO:0000313" key="6">
    <source>
        <dbReference type="Proteomes" id="UP001326110"/>
    </source>
</evidence>
<evidence type="ECO:0000256" key="1">
    <source>
        <dbReference type="ARBA" id="ARBA00006611"/>
    </source>
</evidence>
<dbReference type="SUPFAM" id="SSF160246">
    <property type="entry name" value="EspE N-terminal domain-like"/>
    <property type="match status" value="1"/>
</dbReference>
<dbReference type="Proteomes" id="UP001326110">
    <property type="component" value="Chromosome"/>
</dbReference>
<dbReference type="SMART" id="SM00382">
    <property type="entry name" value="AAA"/>
    <property type="match status" value="1"/>
</dbReference>
<evidence type="ECO:0000313" key="5">
    <source>
        <dbReference type="EMBL" id="WQH05604.1"/>
    </source>
</evidence>
<dbReference type="EMBL" id="CP140152">
    <property type="protein sequence ID" value="WQH05604.1"/>
    <property type="molecule type" value="Genomic_DNA"/>
</dbReference>
<dbReference type="Pfam" id="PF00437">
    <property type="entry name" value="T2SSE"/>
    <property type="match status" value="1"/>
</dbReference>
<dbReference type="PANTHER" id="PTHR30258:SF13">
    <property type="entry name" value="SECRETION PATHWAY ATPASE-RELATED"/>
    <property type="match status" value="1"/>
</dbReference>
<protein>
    <submittedName>
        <fullName evidence="5">GspE/PulE family protein</fullName>
    </submittedName>
</protein>
<dbReference type="RefSeq" id="WP_019922936.1">
    <property type="nucleotide sequence ID" value="NZ_CP140152.1"/>
</dbReference>
<dbReference type="InterPro" id="IPR027417">
    <property type="entry name" value="P-loop_NTPase"/>
</dbReference>
<organism evidence="5 6">
    <name type="scientific">Duganella zoogloeoides</name>
    <dbReference type="NCBI Taxonomy" id="75659"/>
    <lineage>
        <taxon>Bacteria</taxon>
        <taxon>Pseudomonadati</taxon>
        <taxon>Pseudomonadota</taxon>
        <taxon>Betaproteobacteria</taxon>
        <taxon>Burkholderiales</taxon>
        <taxon>Oxalobacteraceae</taxon>
        <taxon>Telluria group</taxon>
        <taxon>Duganella</taxon>
    </lineage>
</organism>
<keyword evidence="6" id="KW-1185">Reference proteome</keyword>
<name>A0ABZ0Y137_9BURK</name>
<reference evidence="5 6" key="1">
    <citation type="submission" date="2023-11" db="EMBL/GenBank/DDBJ databases">
        <title>MicrobeMod: A computational toolkit for identifying prokaryotic methylation and restriction-modification with nanopore sequencing.</title>
        <authorList>
            <person name="Crits-Christoph A."/>
            <person name="Kang S.C."/>
            <person name="Lee H."/>
            <person name="Ostrov N."/>
        </authorList>
    </citation>
    <scope>NUCLEOTIDE SEQUENCE [LARGE SCALE GENOMIC DNA]</scope>
    <source>
        <strain evidence="5 6">ATCC 25935</strain>
    </source>
</reference>
<dbReference type="Gene3D" id="3.30.300.160">
    <property type="entry name" value="Type II secretion system, protein E, N-terminal domain"/>
    <property type="match status" value="1"/>
</dbReference>
<dbReference type="InterPro" id="IPR001482">
    <property type="entry name" value="T2SS/T4SS_dom"/>
</dbReference>
<comment type="similarity">
    <text evidence="1">Belongs to the GSP E family.</text>
</comment>
<dbReference type="PROSITE" id="PS00662">
    <property type="entry name" value="T2SP_E"/>
    <property type="match status" value="1"/>
</dbReference>
<dbReference type="InterPro" id="IPR037257">
    <property type="entry name" value="T2SS_E_N_sf"/>
</dbReference>
<dbReference type="Gene3D" id="3.30.450.90">
    <property type="match status" value="1"/>
</dbReference>
<feature type="domain" description="Bacterial type II secretion system protein E" evidence="4">
    <location>
        <begin position="402"/>
        <end position="416"/>
    </location>
</feature>
<dbReference type="InterPro" id="IPR007831">
    <property type="entry name" value="T2SS_GspE_N"/>
</dbReference>
<keyword evidence="3" id="KW-0067">ATP-binding</keyword>
<evidence type="ECO:0000256" key="3">
    <source>
        <dbReference type="ARBA" id="ARBA00022840"/>
    </source>
</evidence>
<proteinExistence type="inferred from homology"/>
<dbReference type="Pfam" id="PF05157">
    <property type="entry name" value="MshEN"/>
    <property type="match status" value="1"/>
</dbReference>
<dbReference type="CDD" id="cd01129">
    <property type="entry name" value="PulE-GspE-like"/>
    <property type="match status" value="1"/>
</dbReference>
<dbReference type="InterPro" id="IPR003593">
    <property type="entry name" value="AAA+_ATPase"/>
</dbReference>
<dbReference type="GeneID" id="43164588"/>
<evidence type="ECO:0000259" key="4">
    <source>
        <dbReference type="PROSITE" id="PS00662"/>
    </source>
</evidence>
<evidence type="ECO:0000256" key="2">
    <source>
        <dbReference type="ARBA" id="ARBA00022741"/>
    </source>
</evidence>
<dbReference type="Gene3D" id="3.40.50.300">
    <property type="entry name" value="P-loop containing nucleotide triphosphate hydrolases"/>
    <property type="match status" value="1"/>
</dbReference>
<keyword evidence="2" id="KW-0547">Nucleotide-binding</keyword>
<sequence>MAAPLDLQDIYNWLLADGMVRKSEVNTLYAHSQAIMKNSPMHPLCAVAHGKLLSAQPPHKLLTLDALCEWMAHRHQLPFIRIDPLKIDFTKVADVMSASYAARFHILPVELTPDMLVVATSDPNATEWEAEIARLSRRAIRRVIANPLDIAQYTTQFFSLAKSIKKANKSNSNELALRNNFEQLVELGKASKQVDANDQHVINIVDWLWQYAFEQRASDIHLEPKRDMASIRFRIDGVLHQVYQVPAVVMIAMTARIKLLGRMDVIEKRRPQDGRIKTRTAGGQEVELRLSTLPTAFGEKLVMRIFDPDVVVKTLPELGFPVDDAARWDSLTRRPHGIILVTGPTGSGKTTTLYTTLKALATSEVNVCTVEDPIEMVEPAFNQMQVHPAIDLTFADGVRALMRQDPDIIMVGEIRDLATAEMAIQAALTGHLVLSTLHTNDAPSAVMRLLELGVPYYLLEATLIGIMAQRLVRTLCDHCKAPDGELADDLWHSLGGAWHMPKPAAIYRAVGCAECRQTGYRGRTGLYELLTVTEQFGEQIREETDVHALRRQAVADGMKPLRIAGALKIAEGATTADEVLKATAALTSRGAAKQAP</sequence>
<dbReference type="SUPFAM" id="SSF52540">
    <property type="entry name" value="P-loop containing nucleoside triphosphate hydrolases"/>
    <property type="match status" value="1"/>
</dbReference>
<accession>A0ABZ0Y137</accession>
<dbReference type="PANTHER" id="PTHR30258">
    <property type="entry name" value="TYPE II SECRETION SYSTEM PROTEIN GSPE-RELATED"/>
    <property type="match status" value="1"/>
</dbReference>
<gene>
    <name evidence="5" type="ORF">SR858_04480</name>
</gene>